<dbReference type="AlphaFoldDB" id="A0A4V1IJJ6"/>
<comment type="similarity">
    <text evidence="6">Belongs to the peptidase M48 family.</text>
</comment>
<dbReference type="PANTHER" id="PTHR22726">
    <property type="entry name" value="METALLOENDOPEPTIDASE OMA1"/>
    <property type="match status" value="1"/>
</dbReference>
<keyword evidence="9" id="KW-1185">Reference proteome</keyword>
<keyword evidence="2" id="KW-0479">Metal-binding</keyword>
<accession>A0A4V1IJJ6</accession>
<evidence type="ECO:0000313" key="9">
    <source>
        <dbReference type="Proteomes" id="UP000305881"/>
    </source>
</evidence>
<dbReference type="Proteomes" id="UP000305881">
    <property type="component" value="Chromosome"/>
</dbReference>
<evidence type="ECO:0000256" key="4">
    <source>
        <dbReference type="ARBA" id="ARBA00022833"/>
    </source>
</evidence>
<dbReference type="GO" id="GO:0051603">
    <property type="term" value="P:proteolysis involved in protein catabolic process"/>
    <property type="evidence" value="ECO:0007669"/>
    <property type="project" value="TreeGrafter"/>
</dbReference>
<dbReference type="GO" id="GO:0004222">
    <property type="term" value="F:metalloendopeptidase activity"/>
    <property type="evidence" value="ECO:0007669"/>
    <property type="project" value="InterPro"/>
</dbReference>
<comment type="cofactor">
    <cofactor evidence="6">
        <name>Zn(2+)</name>
        <dbReference type="ChEBI" id="CHEBI:29105"/>
    </cofactor>
    <text evidence="6">Binds 1 zinc ion per subunit.</text>
</comment>
<dbReference type="PROSITE" id="PS51257">
    <property type="entry name" value="PROKAR_LIPOPROTEIN"/>
    <property type="match status" value="1"/>
</dbReference>
<evidence type="ECO:0000259" key="7">
    <source>
        <dbReference type="Pfam" id="PF01435"/>
    </source>
</evidence>
<keyword evidence="3 6" id="KW-0378">Hydrolase</keyword>
<reference evidence="9" key="1">
    <citation type="journal article" date="2019" name="J. Bacteriol.">
        <title>A Mutagenic Screen Identifies a TonB-Dependent Receptor Required for the Lanthanide Metal Switch in the Type I Methanotroph 'Methylotuvimicrobium buryatense' 5GB1C.</title>
        <authorList>
            <person name="Groom J.D."/>
            <person name="Ford S.M."/>
            <person name="Pesesky M.W."/>
            <person name="Lidstrom M.E."/>
        </authorList>
    </citation>
    <scope>NUCLEOTIDE SEQUENCE [LARGE SCALE GENOMIC DNA]</scope>
    <source>
        <strain evidence="9">5GB1C</strain>
    </source>
</reference>
<evidence type="ECO:0000313" key="8">
    <source>
        <dbReference type="EMBL" id="QCW81635.1"/>
    </source>
</evidence>
<dbReference type="CDD" id="cd07324">
    <property type="entry name" value="M48C_Oma1-like"/>
    <property type="match status" value="1"/>
</dbReference>
<name>A0A4V1IJJ6_METBY</name>
<sequence length="245" mass="27750">MLRLRVIKRSVPRTIAGVFFYLLVGGCEISRSAWANCSGEQQHSANAAYRIEQEWPLRPSQDIVNRYLQTLGERLVPRSGPWLKWFTPIDWPTSGWRFFTVRDSSVNAFSIGDGRTYITEGSFHFVKNEAELAAILAHEMGHQLAGHFCLRPGLSGKKHRQIGTLVQIIDIDREIEADAIALDILQAAGFPPDVLLNIIDRLPVKGDEQQHQARLNKLSKRLEPGINDNFSSSAEFFRIKRLLSE</sequence>
<protein>
    <recommendedName>
        <fullName evidence="7">Peptidase M48 domain-containing protein</fullName>
    </recommendedName>
</protein>
<dbReference type="Gene3D" id="3.30.2010.10">
    <property type="entry name" value="Metalloproteases ('zincins'), catalytic domain"/>
    <property type="match status" value="1"/>
</dbReference>
<evidence type="ECO:0000256" key="2">
    <source>
        <dbReference type="ARBA" id="ARBA00022723"/>
    </source>
</evidence>
<dbReference type="InterPro" id="IPR051156">
    <property type="entry name" value="Mito/Outer_Membr_Metalloprot"/>
</dbReference>
<feature type="domain" description="Peptidase M48" evidence="7">
    <location>
        <begin position="88"/>
        <end position="150"/>
    </location>
</feature>
<dbReference type="Pfam" id="PF01435">
    <property type="entry name" value="Peptidase_M48"/>
    <property type="match status" value="1"/>
</dbReference>
<dbReference type="OrthoDB" id="5765245at2"/>
<dbReference type="GO" id="GO:0016020">
    <property type="term" value="C:membrane"/>
    <property type="evidence" value="ECO:0007669"/>
    <property type="project" value="TreeGrafter"/>
</dbReference>
<dbReference type="STRING" id="675511.GCA_000341735_02057"/>
<dbReference type="InterPro" id="IPR001915">
    <property type="entry name" value="Peptidase_M48"/>
</dbReference>
<evidence type="ECO:0000256" key="5">
    <source>
        <dbReference type="ARBA" id="ARBA00023049"/>
    </source>
</evidence>
<keyword evidence="4 6" id="KW-0862">Zinc</keyword>
<gene>
    <name evidence="8" type="ORF">EQU24_04770</name>
</gene>
<proteinExistence type="inferred from homology"/>
<dbReference type="PANTHER" id="PTHR22726:SF1">
    <property type="entry name" value="METALLOENDOPEPTIDASE OMA1, MITOCHONDRIAL"/>
    <property type="match status" value="1"/>
</dbReference>
<dbReference type="KEGG" id="mbur:EQU24_04770"/>
<dbReference type="GO" id="GO:0046872">
    <property type="term" value="F:metal ion binding"/>
    <property type="evidence" value="ECO:0007669"/>
    <property type="project" value="UniProtKB-KW"/>
</dbReference>
<keyword evidence="1 6" id="KW-0645">Protease</keyword>
<keyword evidence="5 6" id="KW-0482">Metalloprotease</keyword>
<evidence type="ECO:0000256" key="3">
    <source>
        <dbReference type="ARBA" id="ARBA00022801"/>
    </source>
</evidence>
<evidence type="ECO:0000256" key="1">
    <source>
        <dbReference type="ARBA" id="ARBA00022670"/>
    </source>
</evidence>
<evidence type="ECO:0000256" key="6">
    <source>
        <dbReference type="RuleBase" id="RU003983"/>
    </source>
</evidence>
<dbReference type="EMBL" id="CP035467">
    <property type="protein sequence ID" value="QCW81635.1"/>
    <property type="molecule type" value="Genomic_DNA"/>
</dbReference>
<organism evidence="8 9">
    <name type="scientific">Methylotuvimicrobium buryatense</name>
    <name type="common">Methylomicrobium buryatense</name>
    <dbReference type="NCBI Taxonomy" id="95641"/>
    <lineage>
        <taxon>Bacteria</taxon>
        <taxon>Pseudomonadati</taxon>
        <taxon>Pseudomonadota</taxon>
        <taxon>Gammaproteobacteria</taxon>
        <taxon>Methylococcales</taxon>
        <taxon>Methylococcaceae</taxon>
        <taxon>Methylotuvimicrobium</taxon>
    </lineage>
</organism>